<evidence type="ECO:0000256" key="14">
    <source>
        <dbReference type="PROSITE-ProRule" id="PRU00560"/>
    </source>
</evidence>
<evidence type="ECO:0000256" key="13">
    <source>
        <dbReference type="ARBA" id="ARBA00048988"/>
    </source>
</evidence>
<gene>
    <name evidence="15" type="ORF">RHRU231_960005</name>
</gene>
<comment type="catalytic activity">
    <reaction evidence="13">
        <text>ATP + H2O = ADP + phosphate + H(+)</text>
        <dbReference type="Rhea" id="RHEA:13065"/>
        <dbReference type="ChEBI" id="CHEBI:15377"/>
        <dbReference type="ChEBI" id="CHEBI:15378"/>
        <dbReference type="ChEBI" id="CHEBI:30616"/>
        <dbReference type="ChEBI" id="CHEBI:43474"/>
        <dbReference type="ChEBI" id="CHEBI:456216"/>
        <dbReference type="EC" id="5.6.2.4"/>
    </reaction>
</comment>
<dbReference type="InterPro" id="IPR014017">
    <property type="entry name" value="DNA_helicase_UvrD-like_C"/>
</dbReference>
<evidence type="ECO:0000256" key="10">
    <source>
        <dbReference type="ARBA" id="ARBA00023235"/>
    </source>
</evidence>
<dbReference type="InterPro" id="IPR011335">
    <property type="entry name" value="Restrct_endonuc-II-like"/>
</dbReference>
<dbReference type="Pfam" id="PF00580">
    <property type="entry name" value="UvrD-helicase"/>
    <property type="match status" value="1"/>
</dbReference>
<name>A0A098BXM7_9NOCA</name>
<dbReference type="InterPro" id="IPR027417">
    <property type="entry name" value="P-loop_NTPase"/>
</dbReference>
<keyword evidence="10" id="KW-0413">Isomerase</keyword>
<accession>A0A098BXM7</accession>
<dbReference type="EC" id="5.6.2.4" evidence="12"/>
<dbReference type="OrthoDB" id="9810135at2"/>
<dbReference type="PANTHER" id="PTHR11070:SF23">
    <property type="entry name" value="RECBCD ENZYME SUBUNIT RECB"/>
    <property type="match status" value="1"/>
</dbReference>
<dbReference type="SUPFAM" id="SSF52540">
    <property type="entry name" value="P-loop containing nucleoside triphosphate hydrolases"/>
    <property type="match status" value="1"/>
</dbReference>
<dbReference type="GO" id="GO:0005829">
    <property type="term" value="C:cytosol"/>
    <property type="evidence" value="ECO:0007669"/>
    <property type="project" value="TreeGrafter"/>
</dbReference>
<dbReference type="AlphaFoldDB" id="A0A098BXM7"/>
<dbReference type="EMBL" id="CCSD01000112">
    <property type="protein sequence ID" value="CDZ92476.1"/>
    <property type="molecule type" value="Genomic_DNA"/>
</dbReference>
<dbReference type="SMR" id="A0A098BXM7"/>
<sequence>MTAVGEDLRDRCERERIENDTEANLFVEAGAGSGKTYALVGRICHLVLHDGAELDRIAAITFTEKAAAELRERVRARLAESPESERQKAALAQVDTAAIGTLHSFAARLVAEHPLDAGVPLRVRVVDAMGSHLAFERRWQRIRAALFPVQENQVGQATRVLVAADVTFDRFRDLADRLDRHWDRLTPVDPPVALPVPDIDLILRRADVLLDALADCTDRTDRFAAQLDKVREWRSCLAAARDDEWAAVAAGCPGVGTGGAGKNWLGGTNRVRELREELKQLGTVAREECERFHAAALEIVGGEIIRIVLDEARARRRSGELEFHDLLIHARDILEDPGVQAALHENYQRILLDEFQDTDPLQLDIARRIVAGPDRTGRLFTVGDPKQSIYRFRRADIATYMAARDEADQVVSLTTNFRSTRPVLDWVNDVFGRLIVSDGHLQPGYTPLDPAPGRAEWDTSQGPLPFVFATEDLDEKPTADTVRGAEARDVARVVATALRRGWCKETGRDGDYCHEPVRESDICVLIPARTCLPFLEDALDRAGIEFRAEASSLVYSTQDVHDLLLTARALTHTADEAVLVATLRTPLFGCGDDDLLRWKKAGGQWYLGAEPPLGQEDSPVAEALRYLRTVRRDLSHTDPGSLLARLADERRVFEVSMGSPRHRDVWRRLRFVIDQAYAWYDAERGDLRGYLAWAATQQEEDARVTEAVLPEVGVNAVRIMTMHAAKGLQFPMVVVAGMSSGFRAVDEAALWDEHGRVRLRLSKAVCAPGYQELADVERRHIRAERIRLLYVACTRAESLLAVSGYRSARDGWGALLAAGIEGHPDRTPELIEPVAEQHDGATAADHGVSWQQWEDESDQVEATSGLPASVSATRLAHDPPEPVATLAAACRALVPPPVGPEVVPPATGVLESGTDLGIALHAALESVDLRAPTDESDASAAAVAVATGVRDLDRFVALVRAALTCAPVRRAATREHWRELPLAGVPADSDTVVEGIADLVYREDDGTLVIVDYKTDVAVTHETLEAYWTQLTLYAELLTRAAGERVGALQLVFVRAGEAYVLDRRFGA</sequence>
<keyword evidence="4 14" id="KW-0378">Hydrolase</keyword>
<evidence type="ECO:0000256" key="4">
    <source>
        <dbReference type="ARBA" id="ARBA00022801"/>
    </source>
</evidence>
<dbReference type="GO" id="GO:0009338">
    <property type="term" value="C:exodeoxyribonuclease V complex"/>
    <property type="evidence" value="ECO:0007669"/>
    <property type="project" value="TreeGrafter"/>
</dbReference>
<dbReference type="eggNOG" id="COG1074">
    <property type="taxonomic scope" value="Bacteria"/>
</dbReference>
<keyword evidence="1" id="KW-0540">Nuclease</keyword>
<dbReference type="InterPro" id="IPR014016">
    <property type="entry name" value="UvrD-like_ATP-bd"/>
</dbReference>
<evidence type="ECO:0000256" key="8">
    <source>
        <dbReference type="ARBA" id="ARBA00023125"/>
    </source>
</evidence>
<evidence type="ECO:0000256" key="9">
    <source>
        <dbReference type="ARBA" id="ARBA00023204"/>
    </source>
</evidence>
<feature type="binding site" evidence="14">
    <location>
        <begin position="29"/>
        <end position="36"/>
    </location>
    <ligand>
        <name>ATP</name>
        <dbReference type="ChEBI" id="CHEBI:30616"/>
    </ligand>
</feature>
<dbReference type="PROSITE" id="PS50890">
    <property type="entry name" value="PUA"/>
    <property type="match status" value="1"/>
</dbReference>
<dbReference type="GO" id="GO:0003677">
    <property type="term" value="F:DNA binding"/>
    <property type="evidence" value="ECO:0007669"/>
    <property type="project" value="UniProtKB-KW"/>
</dbReference>
<comment type="catalytic activity">
    <reaction evidence="11">
        <text>Couples ATP hydrolysis with the unwinding of duplex DNA by translocating in the 3'-5' direction.</text>
        <dbReference type="EC" id="5.6.2.4"/>
    </reaction>
</comment>
<evidence type="ECO:0000313" key="15">
    <source>
        <dbReference type="EMBL" id="CDZ92476.1"/>
    </source>
</evidence>
<dbReference type="Proteomes" id="UP000042997">
    <property type="component" value="Unassembled WGS sequence"/>
</dbReference>
<dbReference type="Gene3D" id="3.90.320.10">
    <property type="match status" value="1"/>
</dbReference>
<dbReference type="PROSITE" id="PS51198">
    <property type="entry name" value="UVRD_HELICASE_ATP_BIND"/>
    <property type="match status" value="1"/>
</dbReference>
<keyword evidence="6" id="KW-0269">Exonuclease</keyword>
<dbReference type="InterPro" id="IPR038726">
    <property type="entry name" value="PDDEXK_AddAB-type"/>
</dbReference>
<dbReference type="SUPFAM" id="SSF52980">
    <property type="entry name" value="Restriction endonuclease-like"/>
    <property type="match status" value="1"/>
</dbReference>
<keyword evidence="2 14" id="KW-0547">Nucleotide-binding</keyword>
<evidence type="ECO:0000256" key="5">
    <source>
        <dbReference type="ARBA" id="ARBA00022806"/>
    </source>
</evidence>
<dbReference type="Gene3D" id="3.40.50.300">
    <property type="entry name" value="P-loop containing nucleotide triphosphate hydrolases"/>
    <property type="match status" value="4"/>
</dbReference>
<dbReference type="InterPro" id="IPR011604">
    <property type="entry name" value="PDDEXK-like_dom_sf"/>
</dbReference>
<keyword evidence="3" id="KW-0227">DNA damage</keyword>
<evidence type="ECO:0000256" key="1">
    <source>
        <dbReference type="ARBA" id="ARBA00022722"/>
    </source>
</evidence>
<dbReference type="GO" id="GO:0000725">
    <property type="term" value="P:recombinational repair"/>
    <property type="evidence" value="ECO:0007669"/>
    <property type="project" value="TreeGrafter"/>
</dbReference>
<proteinExistence type="predicted"/>
<dbReference type="PROSITE" id="PS51217">
    <property type="entry name" value="UVRD_HELICASE_CTER"/>
    <property type="match status" value="1"/>
</dbReference>
<dbReference type="RefSeq" id="WP_017680482.1">
    <property type="nucleotide sequence ID" value="NZ_CP029146.1"/>
</dbReference>
<evidence type="ECO:0000256" key="11">
    <source>
        <dbReference type="ARBA" id="ARBA00034617"/>
    </source>
</evidence>
<reference evidence="15 16" key="1">
    <citation type="journal article" date="2014" name="Genome Announc.">
        <title>Draft Genome Sequence of Propane- and Butane-Oxidizing Actinobacterium Rhodococcus ruber IEGM 231.</title>
        <authorList>
            <person name="Ivshina I.B."/>
            <person name="Kuyukina M.S."/>
            <person name="Krivoruchko A.V."/>
            <person name="Barbe V."/>
            <person name="Fischer C."/>
        </authorList>
    </citation>
    <scope>NUCLEOTIDE SEQUENCE [LARGE SCALE GENOMIC DNA]</scope>
</reference>
<keyword evidence="5 14" id="KW-0347">Helicase</keyword>
<dbReference type="GO" id="GO:0043138">
    <property type="term" value="F:3'-5' DNA helicase activity"/>
    <property type="evidence" value="ECO:0007669"/>
    <property type="project" value="UniProtKB-EC"/>
</dbReference>
<evidence type="ECO:0000256" key="2">
    <source>
        <dbReference type="ARBA" id="ARBA00022741"/>
    </source>
</evidence>
<keyword evidence="9" id="KW-0234">DNA repair</keyword>
<organism evidence="15 16">
    <name type="scientific">Rhodococcus ruber</name>
    <dbReference type="NCBI Taxonomy" id="1830"/>
    <lineage>
        <taxon>Bacteria</taxon>
        <taxon>Bacillati</taxon>
        <taxon>Actinomycetota</taxon>
        <taxon>Actinomycetes</taxon>
        <taxon>Mycobacteriales</taxon>
        <taxon>Nocardiaceae</taxon>
        <taxon>Rhodococcus</taxon>
    </lineage>
</organism>
<evidence type="ECO:0000256" key="3">
    <source>
        <dbReference type="ARBA" id="ARBA00022763"/>
    </source>
</evidence>
<evidence type="ECO:0000313" key="16">
    <source>
        <dbReference type="Proteomes" id="UP000042997"/>
    </source>
</evidence>
<dbReference type="InterPro" id="IPR000212">
    <property type="entry name" value="DNA_helicase_UvrD/REP"/>
</dbReference>
<keyword evidence="8" id="KW-0238">DNA-binding</keyword>
<dbReference type="Pfam" id="PF12705">
    <property type="entry name" value="PDDEXK_1"/>
    <property type="match status" value="1"/>
</dbReference>
<dbReference type="Pfam" id="PF13361">
    <property type="entry name" value="UvrD_C"/>
    <property type="match status" value="1"/>
</dbReference>
<dbReference type="GO" id="GO:0004527">
    <property type="term" value="F:exonuclease activity"/>
    <property type="evidence" value="ECO:0007669"/>
    <property type="project" value="UniProtKB-KW"/>
</dbReference>
<evidence type="ECO:0000256" key="12">
    <source>
        <dbReference type="ARBA" id="ARBA00034808"/>
    </source>
</evidence>
<protein>
    <recommendedName>
        <fullName evidence="12">DNA 3'-5' helicase</fullName>
        <ecNumber evidence="12">5.6.2.4</ecNumber>
    </recommendedName>
</protein>
<evidence type="ECO:0000256" key="6">
    <source>
        <dbReference type="ARBA" id="ARBA00022839"/>
    </source>
</evidence>
<dbReference type="PANTHER" id="PTHR11070">
    <property type="entry name" value="UVRD / RECB / PCRA DNA HELICASE FAMILY MEMBER"/>
    <property type="match status" value="1"/>
</dbReference>
<keyword evidence="7 14" id="KW-0067">ATP-binding</keyword>
<evidence type="ECO:0000256" key="7">
    <source>
        <dbReference type="ARBA" id="ARBA00022840"/>
    </source>
</evidence>
<dbReference type="GO" id="GO:0005524">
    <property type="term" value="F:ATP binding"/>
    <property type="evidence" value="ECO:0007669"/>
    <property type="project" value="UniProtKB-UniRule"/>
</dbReference>